<comment type="similarity">
    <text evidence="1">Belongs to the complexin/synaphin family.</text>
</comment>
<reference evidence="8" key="1">
    <citation type="submission" date="2020-08" db="EMBL/GenBank/DDBJ databases">
        <title>Chromosome-level assembly of Southern catfish (Silurus meridionalis) provides insights into visual adaptation to the nocturnal and benthic lifestyles.</title>
        <authorList>
            <person name="Zhang Y."/>
            <person name="Wang D."/>
            <person name="Peng Z."/>
        </authorList>
    </citation>
    <scope>NUCLEOTIDE SEQUENCE</scope>
    <source>
        <strain evidence="8">SWU-2019-XX</strain>
        <tissue evidence="8">Muscle</tissue>
    </source>
</reference>
<keyword evidence="2" id="KW-0813">Transport</keyword>
<evidence type="ECO:0000256" key="1">
    <source>
        <dbReference type="ARBA" id="ARBA00005396"/>
    </source>
</evidence>
<evidence type="ECO:0000256" key="2">
    <source>
        <dbReference type="ARBA" id="ARBA00022448"/>
    </source>
</evidence>
<evidence type="ECO:0008006" key="10">
    <source>
        <dbReference type="Google" id="ProtNLM"/>
    </source>
</evidence>
<dbReference type="EMBL" id="JABFDY010000013">
    <property type="protein sequence ID" value="KAF7698836.1"/>
    <property type="molecule type" value="Genomic_DNA"/>
</dbReference>
<evidence type="ECO:0000256" key="6">
    <source>
        <dbReference type="ARBA" id="ARBA00034103"/>
    </source>
</evidence>
<dbReference type="GO" id="GO:0043195">
    <property type="term" value="C:terminal bouton"/>
    <property type="evidence" value="ECO:0007669"/>
    <property type="project" value="TreeGrafter"/>
</dbReference>
<keyword evidence="4" id="KW-0532">Neurotransmitter transport</keyword>
<proteinExistence type="inferred from homology"/>
<evidence type="ECO:0000256" key="4">
    <source>
        <dbReference type="ARBA" id="ARBA00022775"/>
    </source>
</evidence>
<gene>
    <name evidence="8" type="ORF">HF521_003578</name>
</gene>
<keyword evidence="9" id="KW-1185">Reference proteome</keyword>
<dbReference type="GO" id="GO:0046928">
    <property type="term" value="P:regulation of neurotransmitter secretion"/>
    <property type="evidence" value="ECO:0007669"/>
    <property type="project" value="TreeGrafter"/>
</dbReference>
<dbReference type="GO" id="GO:0019905">
    <property type="term" value="F:syntaxin binding"/>
    <property type="evidence" value="ECO:0007669"/>
    <property type="project" value="InterPro"/>
</dbReference>
<comment type="subcellular location">
    <subcellularLocation>
        <location evidence="6">Synapse</location>
    </subcellularLocation>
</comment>
<dbReference type="PANTHER" id="PTHR16705:SF5">
    <property type="entry name" value="COMPLEXIN-3"/>
    <property type="match status" value="1"/>
</dbReference>
<sequence>MAFMVKHMIGGQLKDLTGGLKEEKSDGEKGDAGAKGMTEEEYEQYQQQLEEEKQERDASFAQKKAERATVRTHFREKYKLPKLPTELAKMIAEDNQEEESKLSVLGQLSSIQNVDIDHLKDKAQATLEELKNSAEKCSLM</sequence>
<evidence type="ECO:0000313" key="8">
    <source>
        <dbReference type="EMBL" id="KAF7698836.1"/>
    </source>
</evidence>
<keyword evidence="5" id="KW-0770">Synapse</keyword>
<dbReference type="AlphaFoldDB" id="A0A8T0B1X8"/>
<name>A0A8T0B1X8_SILME</name>
<accession>A0A8T0B1X8</accession>
<organism evidence="8 9">
    <name type="scientific">Silurus meridionalis</name>
    <name type="common">Southern catfish</name>
    <name type="synonym">Silurus soldatovi meridionalis</name>
    <dbReference type="NCBI Taxonomy" id="175797"/>
    <lineage>
        <taxon>Eukaryota</taxon>
        <taxon>Metazoa</taxon>
        <taxon>Chordata</taxon>
        <taxon>Craniata</taxon>
        <taxon>Vertebrata</taxon>
        <taxon>Euteleostomi</taxon>
        <taxon>Actinopterygii</taxon>
        <taxon>Neopterygii</taxon>
        <taxon>Teleostei</taxon>
        <taxon>Ostariophysi</taxon>
        <taxon>Siluriformes</taxon>
        <taxon>Siluridae</taxon>
        <taxon>Silurus</taxon>
    </lineage>
</organism>
<feature type="region of interest" description="Disordered" evidence="7">
    <location>
        <begin position="14"/>
        <end position="66"/>
    </location>
</feature>
<feature type="compositionally biased region" description="Basic and acidic residues" evidence="7">
    <location>
        <begin position="20"/>
        <end position="32"/>
    </location>
</feature>
<evidence type="ECO:0000256" key="3">
    <source>
        <dbReference type="ARBA" id="ARBA00022483"/>
    </source>
</evidence>
<dbReference type="GO" id="GO:0016079">
    <property type="term" value="P:synaptic vesicle exocytosis"/>
    <property type="evidence" value="ECO:0007669"/>
    <property type="project" value="TreeGrafter"/>
</dbReference>
<dbReference type="Pfam" id="PF05835">
    <property type="entry name" value="Synaphin"/>
    <property type="match status" value="1"/>
</dbReference>
<dbReference type="PANTHER" id="PTHR16705">
    <property type="entry name" value="COMPLEXIN"/>
    <property type="match status" value="1"/>
</dbReference>
<protein>
    <recommendedName>
        <fullName evidence="10">Complexin-3</fullName>
    </recommendedName>
</protein>
<keyword evidence="3" id="KW-0268">Exocytosis</keyword>
<dbReference type="InterPro" id="IPR008849">
    <property type="entry name" value="Synaphin"/>
</dbReference>
<evidence type="ECO:0000256" key="7">
    <source>
        <dbReference type="SAM" id="MobiDB-lite"/>
    </source>
</evidence>
<dbReference type="Proteomes" id="UP000606274">
    <property type="component" value="Unassembled WGS sequence"/>
</dbReference>
<comment type="caution">
    <text evidence="8">The sequence shown here is derived from an EMBL/GenBank/DDBJ whole genome shotgun (WGS) entry which is preliminary data.</text>
</comment>
<feature type="compositionally biased region" description="Basic and acidic residues" evidence="7">
    <location>
        <begin position="50"/>
        <end position="66"/>
    </location>
</feature>
<evidence type="ECO:0000313" key="9">
    <source>
        <dbReference type="Proteomes" id="UP000606274"/>
    </source>
</evidence>
<dbReference type="GO" id="GO:0031201">
    <property type="term" value="C:SNARE complex"/>
    <property type="evidence" value="ECO:0007669"/>
    <property type="project" value="TreeGrafter"/>
</dbReference>
<evidence type="ECO:0000256" key="5">
    <source>
        <dbReference type="ARBA" id="ARBA00023018"/>
    </source>
</evidence>